<feature type="region of interest" description="Disordered" evidence="4">
    <location>
        <begin position="294"/>
        <end position="376"/>
    </location>
</feature>
<protein>
    <recommendedName>
        <fullName evidence="7">Ankyrin repeat-containing domain-containing protein</fullName>
    </recommendedName>
</protein>
<dbReference type="PANTHER" id="PTHR24198">
    <property type="entry name" value="ANKYRIN REPEAT AND PROTEIN KINASE DOMAIN-CONTAINING PROTEIN"/>
    <property type="match status" value="1"/>
</dbReference>
<feature type="repeat" description="ANK" evidence="3">
    <location>
        <begin position="198"/>
        <end position="230"/>
    </location>
</feature>
<proteinExistence type="predicted"/>
<dbReference type="InterPro" id="IPR036770">
    <property type="entry name" value="Ankyrin_rpt-contain_sf"/>
</dbReference>
<keyword evidence="1" id="KW-0677">Repeat</keyword>
<evidence type="ECO:0000313" key="5">
    <source>
        <dbReference type="EMBL" id="GIQ79901.1"/>
    </source>
</evidence>
<comment type="caution">
    <text evidence="5">The sequence shown here is derived from an EMBL/GenBank/DDBJ whole genome shotgun (WGS) entry which is preliminary data.</text>
</comment>
<feature type="repeat" description="ANK" evidence="3">
    <location>
        <begin position="167"/>
        <end position="197"/>
    </location>
</feature>
<feature type="non-terminal residue" evidence="5">
    <location>
        <position position="1"/>
    </location>
</feature>
<dbReference type="Proteomes" id="UP000265618">
    <property type="component" value="Unassembled WGS sequence"/>
</dbReference>
<feature type="compositionally biased region" description="Low complexity" evidence="4">
    <location>
        <begin position="331"/>
        <end position="352"/>
    </location>
</feature>
<dbReference type="Pfam" id="PF13637">
    <property type="entry name" value="Ank_4"/>
    <property type="match status" value="1"/>
</dbReference>
<evidence type="ECO:0000313" key="6">
    <source>
        <dbReference type="Proteomes" id="UP000265618"/>
    </source>
</evidence>
<keyword evidence="2 3" id="KW-0040">ANK repeat</keyword>
<dbReference type="InterPro" id="IPR002110">
    <property type="entry name" value="Ankyrin_rpt"/>
</dbReference>
<feature type="compositionally biased region" description="Basic and acidic residues" evidence="4">
    <location>
        <begin position="357"/>
        <end position="366"/>
    </location>
</feature>
<dbReference type="SUPFAM" id="SSF48403">
    <property type="entry name" value="Ankyrin repeat"/>
    <property type="match status" value="1"/>
</dbReference>
<dbReference type="PROSITE" id="PS50088">
    <property type="entry name" value="ANK_REPEAT"/>
    <property type="match status" value="5"/>
</dbReference>
<reference evidence="5 6" key="1">
    <citation type="journal article" date="2018" name="PLoS ONE">
        <title>The draft genome of Kipferlia bialata reveals reductive genome evolution in fornicate parasites.</title>
        <authorList>
            <person name="Tanifuji G."/>
            <person name="Takabayashi S."/>
            <person name="Kume K."/>
            <person name="Takagi M."/>
            <person name="Nakayama T."/>
            <person name="Kamikawa R."/>
            <person name="Inagaki Y."/>
            <person name="Hashimoto T."/>
        </authorList>
    </citation>
    <scope>NUCLEOTIDE SEQUENCE [LARGE SCALE GENOMIC DNA]</scope>
    <source>
        <strain evidence="5">NY0173</strain>
    </source>
</reference>
<keyword evidence="6" id="KW-1185">Reference proteome</keyword>
<dbReference type="Pfam" id="PF00023">
    <property type="entry name" value="Ank"/>
    <property type="match status" value="1"/>
</dbReference>
<dbReference type="SMART" id="SM00248">
    <property type="entry name" value="ANK"/>
    <property type="match status" value="8"/>
</dbReference>
<dbReference type="Gene3D" id="1.25.40.20">
    <property type="entry name" value="Ankyrin repeat-containing domain"/>
    <property type="match status" value="1"/>
</dbReference>
<evidence type="ECO:0008006" key="7">
    <source>
        <dbReference type="Google" id="ProtNLM"/>
    </source>
</evidence>
<evidence type="ECO:0000256" key="1">
    <source>
        <dbReference type="ARBA" id="ARBA00022737"/>
    </source>
</evidence>
<feature type="repeat" description="ANK" evidence="3">
    <location>
        <begin position="234"/>
        <end position="258"/>
    </location>
</feature>
<organism evidence="5 6">
    <name type="scientific">Kipferlia bialata</name>
    <dbReference type="NCBI Taxonomy" id="797122"/>
    <lineage>
        <taxon>Eukaryota</taxon>
        <taxon>Metamonada</taxon>
        <taxon>Carpediemonas-like organisms</taxon>
        <taxon>Kipferlia</taxon>
    </lineage>
</organism>
<feature type="repeat" description="ANK" evidence="3">
    <location>
        <begin position="18"/>
        <end position="50"/>
    </location>
</feature>
<dbReference type="Pfam" id="PF12796">
    <property type="entry name" value="Ank_2"/>
    <property type="match status" value="2"/>
</dbReference>
<name>A0A9K3GF52_9EUKA</name>
<evidence type="ECO:0000256" key="3">
    <source>
        <dbReference type="PROSITE-ProRule" id="PRU00023"/>
    </source>
</evidence>
<dbReference type="PANTHER" id="PTHR24198:SF165">
    <property type="entry name" value="ANKYRIN REPEAT-CONTAINING PROTEIN-RELATED"/>
    <property type="match status" value="1"/>
</dbReference>
<evidence type="ECO:0000256" key="2">
    <source>
        <dbReference type="ARBA" id="ARBA00023043"/>
    </source>
</evidence>
<dbReference type="EMBL" id="BDIP01000074">
    <property type="protein sequence ID" value="GIQ79901.1"/>
    <property type="molecule type" value="Genomic_DNA"/>
</dbReference>
<dbReference type="AlphaFoldDB" id="A0A9K3GF52"/>
<accession>A0A9K3GF52</accession>
<sequence length="376" mass="40770">LLDLLLLHGANVHLRTTHHYQPLHIAVRYDRVSIVRSLLRAGADPEATIDEGGWASVHQAAERGNEVIMKLLLHAGAAPNVGTKTGWTPLHKACLAGHACIVQLLWEWVTDHGGRLNICQRATRVRGGRPVLPLHLAAKSGSTECVRLVLALGGGEVVNMRDRLYWTPLHYACEGGYSDIVRLLLSETDADPDAVDDEGLTPLHKAAETGNVECVRLLMRQGRDLVNPDAEFSGGYTAMHFAAQNGFLNVVKVLIQEGNADPNKRAVDGWQPIHAAARFQHRGIVSFLTDYLPQSEGGKEGDEYSDGDRLSDDRDDMSMSMSPRSPRESESSYSDSYSDSSPMSSSVMPSASLAKGETPRGPRSEGGEGIGPADIQ</sequence>
<dbReference type="OrthoDB" id="194358at2759"/>
<feature type="repeat" description="ANK" evidence="3">
    <location>
        <begin position="52"/>
        <end position="84"/>
    </location>
</feature>
<gene>
    <name evidence="5" type="ORF">KIPB_000607</name>
</gene>
<dbReference type="PROSITE" id="PS50297">
    <property type="entry name" value="ANK_REP_REGION"/>
    <property type="match status" value="4"/>
</dbReference>
<evidence type="ECO:0000256" key="4">
    <source>
        <dbReference type="SAM" id="MobiDB-lite"/>
    </source>
</evidence>
<feature type="compositionally biased region" description="Basic and acidic residues" evidence="4">
    <location>
        <begin position="297"/>
        <end position="312"/>
    </location>
</feature>